<sequence>MTMLGSVFGNMLLVLGSSLLLAGLKWPVLNYNGDAVKTYVSLLLLGCMNTVIPTALSTLSAESGTLSAAKNVSVHTSIAMILVYGMFLFYQLRTHKAMFDGDATPKVSSSSAEEGNHEETLHDDEEEKEGPKFTFAFAFVVIGGVAVLISLLSDYLVDTVEVAAETFHLSRHFIGLIIIPIVGNVAEHASAILMAAKGKINISFGVALGSAIQIQMFAFPLMAVASWVLGLDMTMNVTPFLASTLFVCVVVTYSCCYDSCATWIQGAKLSSGTADAVLPCGAPLRMPNGTSFGAFVVTTRTKVIVDYMLSLQVATTGRAMLVDPSNGLFIASNNAADPLTKMVNGTTVVASYTDVVDPLIRKVVSGLGSQLLTCAPMPCTFKVGGGNDMTFVTVSSVNDTFNLNQRLVVMIPSEDFLGEIRSAASTSLGAAAGAVVGLLLAAIVAVYLVIRPLQRLELKIYASVTLEEEDADSADNKSIFSEILRIEEAYDKLQSELKKVKSFLPQSVLKQLEQQDEEDDVDDDEDEGAIEDSLNRSHNHSRGTSSVAGGRRHRRSDAGVGSSNMSRKSGNMSVSHRTNDTQNSQNTMHSRTSEERRQAIERGRTLNTSTGLTSRMCTVVMTNMDGLHRHLKSPHELAGLHTRVMGVIAAQVDECKGVLDAFHGDRFTLTFNSSTNCASHCTKAAQFVVQVTAALTAQARAQMSLAVHSHHSKEHTPAAVDGPGIRFGVATGKALCGNLGTDKIKRFCTLGPVLNHAQKALLELRVRSGEYRALSAGLLV</sequence>
<keyword evidence="4 8" id="KW-1133">Transmembrane helix</keyword>
<name>A0A0S4J0J0_BODSA</name>
<dbReference type="Pfam" id="PF01699">
    <property type="entry name" value="Na_Ca_ex"/>
    <property type="match status" value="2"/>
</dbReference>
<evidence type="ECO:0000256" key="4">
    <source>
        <dbReference type="ARBA" id="ARBA00022989"/>
    </source>
</evidence>
<dbReference type="GO" id="GO:0015369">
    <property type="term" value="F:calcium:proton antiporter activity"/>
    <property type="evidence" value="ECO:0007669"/>
    <property type="project" value="TreeGrafter"/>
</dbReference>
<evidence type="ECO:0000256" key="7">
    <source>
        <dbReference type="SAM" id="MobiDB-lite"/>
    </source>
</evidence>
<dbReference type="GO" id="GO:0012505">
    <property type="term" value="C:endomembrane system"/>
    <property type="evidence" value="ECO:0007669"/>
    <property type="project" value="UniProtKB-SubCell"/>
</dbReference>
<evidence type="ECO:0000313" key="11">
    <source>
        <dbReference type="Proteomes" id="UP000051952"/>
    </source>
</evidence>
<feature type="region of interest" description="Disordered" evidence="7">
    <location>
        <begin position="511"/>
        <end position="603"/>
    </location>
</feature>
<dbReference type="InterPro" id="IPR029787">
    <property type="entry name" value="Nucleotide_cyclase"/>
</dbReference>
<dbReference type="InterPro" id="IPR004713">
    <property type="entry name" value="CaH_exchang"/>
</dbReference>
<feature type="domain" description="Sodium/calcium exchanger membrane region" evidence="9">
    <location>
        <begin position="2"/>
        <end position="92"/>
    </location>
</feature>
<dbReference type="InterPro" id="IPR044880">
    <property type="entry name" value="NCX_ion-bd_dom_sf"/>
</dbReference>
<feature type="transmembrane region" description="Helical" evidence="8">
    <location>
        <begin position="428"/>
        <end position="450"/>
    </location>
</feature>
<dbReference type="VEuPathDB" id="TriTrypDB:BSAL_68485"/>
<feature type="transmembrane region" description="Helical" evidence="8">
    <location>
        <begin position="72"/>
        <end position="90"/>
    </location>
</feature>
<dbReference type="Gene3D" id="3.30.70.1230">
    <property type="entry name" value="Nucleotide cyclase"/>
    <property type="match status" value="1"/>
</dbReference>
<dbReference type="Gene3D" id="1.20.1420.30">
    <property type="entry name" value="NCX, central ion-binding region"/>
    <property type="match status" value="1"/>
</dbReference>
<feature type="transmembrane region" description="Helical" evidence="8">
    <location>
        <begin position="6"/>
        <end position="26"/>
    </location>
</feature>
<comment type="subcellular location">
    <subcellularLocation>
        <location evidence="1">Endomembrane system</location>
        <topology evidence="1">Multi-pass membrane protein</topology>
    </subcellularLocation>
</comment>
<keyword evidence="2" id="KW-0813">Transport</keyword>
<feature type="compositionally biased region" description="Polar residues" evidence="7">
    <location>
        <begin position="561"/>
        <end position="590"/>
    </location>
</feature>
<feature type="transmembrane region" description="Helical" evidence="8">
    <location>
        <begin position="240"/>
        <end position="260"/>
    </location>
</feature>
<dbReference type="GO" id="GO:0005774">
    <property type="term" value="C:vacuolar membrane"/>
    <property type="evidence" value="ECO:0007669"/>
    <property type="project" value="UniProtKB-ARBA"/>
</dbReference>
<feature type="compositionally biased region" description="Basic and acidic residues" evidence="7">
    <location>
        <begin position="591"/>
        <end position="603"/>
    </location>
</feature>
<organism evidence="10 11">
    <name type="scientific">Bodo saltans</name>
    <name type="common">Flagellated protozoan</name>
    <dbReference type="NCBI Taxonomy" id="75058"/>
    <lineage>
        <taxon>Eukaryota</taxon>
        <taxon>Discoba</taxon>
        <taxon>Euglenozoa</taxon>
        <taxon>Kinetoplastea</taxon>
        <taxon>Metakinetoplastina</taxon>
        <taxon>Eubodonida</taxon>
        <taxon>Bodonidae</taxon>
        <taxon>Bodo</taxon>
    </lineage>
</organism>
<dbReference type="EMBL" id="CYKH01000474">
    <property type="protein sequence ID" value="CUF98372.1"/>
    <property type="molecule type" value="Genomic_DNA"/>
</dbReference>
<feature type="transmembrane region" description="Helical" evidence="8">
    <location>
        <begin position="133"/>
        <end position="153"/>
    </location>
</feature>
<keyword evidence="5" id="KW-0406">Ion transport</keyword>
<keyword evidence="3 8" id="KW-0812">Transmembrane</keyword>
<evidence type="ECO:0000256" key="8">
    <source>
        <dbReference type="SAM" id="Phobius"/>
    </source>
</evidence>
<evidence type="ECO:0000256" key="5">
    <source>
        <dbReference type="ARBA" id="ARBA00023065"/>
    </source>
</evidence>
<dbReference type="AlphaFoldDB" id="A0A0S4J0J0"/>
<accession>A0A0S4J0J0</accession>
<keyword evidence="11" id="KW-1185">Reference proteome</keyword>
<evidence type="ECO:0000256" key="6">
    <source>
        <dbReference type="ARBA" id="ARBA00023136"/>
    </source>
</evidence>
<dbReference type="GO" id="GO:0006874">
    <property type="term" value="P:intracellular calcium ion homeostasis"/>
    <property type="evidence" value="ECO:0007669"/>
    <property type="project" value="TreeGrafter"/>
</dbReference>
<feature type="domain" description="Sodium/calcium exchanger membrane region" evidence="9">
    <location>
        <begin position="138"/>
        <end position="254"/>
    </location>
</feature>
<feature type="transmembrane region" description="Helical" evidence="8">
    <location>
        <begin position="173"/>
        <end position="194"/>
    </location>
</feature>
<feature type="transmembrane region" description="Helical" evidence="8">
    <location>
        <begin position="38"/>
        <end position="60"/>
    </location>
</feature>
<reference evidence="11" key="1">
    <citation type="submission" date="2015-09" db="EMBL/GenBank/DDBJ databases">
        <authorList>
            <consortium name="Pathogen Informatics"/>
        </authorList>
    </citation>
    <scope>NUCLEOTIDE SEQUENCE [LARGE SCALE GENOMIC DNA]</scope>
    <source>
        <strain evidence="11">Lake Konstanz</strain>
    </source>
</reference>
<evidence type="ECO:0000256" key="1">
    <source>
        <dbReference type="ARBA" id="ARBA00004127"/>
    </source>
</evidence>
<keyword evidence="6 8" id="KW-0472">Membrane</keyword>
<evidence type="ECO:0000313" key="10">
    <source>
        <dbReference type="EMBL" id="CUF98372.1"/>
    </source>
</evidence>
<dbReference type="Proteomes" id="UP000051952">
    <property type="component" value="Unassembled WGS sequence"/>
</dbReference>
<proteinExistence type="predicted"/>
<evidence type="ECO:0000256" key="3">
    <source>
        <dbReference type="ARBA" id="ARBA00022692"/>
    </source>
</evidence>
<gene>
    <name evidence="10" type="ORF">BSAL_68485</name>
</gene>
<protein>
    <submittedName>
        <fullName evidence="10">Sodium/calcium exchange protein, putative</fullName>
    </submittedName>
</protein>
<dbReference type="PANTHER" id="PTHR31503:SF22">
    <property type="entry name" value="VACUOLAR CALCIUM ION TRANSPORTER"/>
    <property type="match status" value="1"/>
</dbReference>
<dbReference type="OrthoDB" id="1699231at2759"/>
<dbReference type="PANTHER" id="PTHR31503">
    <property type="entry name" value="VACUOLAR CALCIUM ION TRANSPORTER"/>
    <property type="match status" value="1"/>
</dbReference>
<evidence type="ECO:0000256" key="2">
    <source>
        <dbReference type="ARBA" id="ARBA00022448"/>
    </source>
</evidence>
<dbReference type="SUPFAM" id="SSF55073">
    <property type="entry name" value="Nucleotide cyclase"/>
    <property type="match status" value="1"/>
</dbReference>
<dbReference type="InterPro" id="IPR004837">
    <property type="entry name" value="NaCa_Exmemb"/>
</dbReference>
<feature type="region of interest" description="Disordered" evidence="7">
    <location>
        <begin position="105"/>
        <end position="128"/>
    </location>
</feature>
<evidence type="ECO:0000259" key="9">
    <source>
        <dbReference type="Pfam" id="PF01699"/>
    </source>
</evidence>
<feature type="compositionally biased region" description="Acidic residues" evidence="7">
    <location>
        <begin position="514"/>
        <end position="530"/>
    </location>
</feature>
<feature type="transmembrane region" description="Helical" evidence="8">
    <location>
        <begin position="206"/>
        <end position="228"/>
    </location>
</feature>